<keyword evidence="3" id="KW-0813">Transport</keyword>
<feature type="transmembrane region" description="Helical" evidence="8">
    <location>
        <begin position="182"/>
        <end position="201"/>
    </location>
</feature>
<keyword evidence="5 8" id="KW-0812">Transmembrane</keyword>
<feature type="transmembrane region" description="Helical" evidence="8">
    <location>
        <begin position="15"/>
        <end position="40"/>
    </location>
</feature>
<dbReference type="NCBIfam" id="TIGR01528">
    <property type="entry name" value="NMN_trans_PnuC"/>
    <property type="match status" value="1"/>
</dbReference>
<evidence type="ECO:0000256" key="5">
    <source>
        <dbReference type="ARBA" id="ARBA00022692"/>
    </source>
</evidence>
<reference evidence="9 10" key="1">
    <citation type="submission" date="2024-04" db="EMBL/GenBank/DDBJ databases">
        <title>Genomic Markers of Mycobacteria.</title>
        <authorList>
            <person name="Soliman M.S."/>
            <person name="Elkholy A."/>
            <person name="Soliman N.S."/>
            <person name="Abbas A."/>
            <person name="Khayrat S."/>
            <person name="Shawky S."/>
        </authorList>
    </citation>
    <scope>NUCLEOTIDE SEQUENCE [LARGE SCALE GENOMIC DNA]</scope>
    <source>
        <strain evidence="9 10">Egy-CU-AM5</strain>
    </source>
</reference>
<evidence type="ECO:0000313" key="9">
    <source>
        <dbReference type="EMBL" id="MEX3739799.1"/>
    </source>
</evidence>
<evidence type="ECO:0000256" key="4">
    <source>
        <dbReference type="ARBA" id="ARBA00022475"/>
    </source>
</evidence>
<proteinExistence type="inferred from homology"/>
<evidence type="ECO:0000256" key="1">
    <source>
        <dbReference type="ARBA" id="ARBA00004651"/>
    </source>
</evidence>
<keyword evidence="10" id="KW-1185">Reference proteome</keyword>
<evidence type="ECO:0000313" key="10">
    <source>
        <dbReference type="Proteomes" id="UP001558474"/>
    </source>
</evidence>
<name>A0ABV3VF10_9MYCO</name>
<feature type="transmembrane region" description="Helical" evidence="8">
    <location>
        <begin position="110"/>
        <end position="128"/>
    </location>
</feature>
<dbReference type="EMBL" id="JBDLOU010000032">
    <property type="protein sequence ID" value="MEX3739799.1"/>
    <property type="molecule type" value="Genomic_DNA"/>
</dbReference>
<sequence length="219" mass="23974">MIDWLAQMVEPLNSALFTIGTDAVSWAEFFGFVTGGLCVALTVRRNILNFPVGIANNAFFLVLFTSASLWAASGLQVLYIALGFAGWWQWLKGRADTGTTVVRRSGRAELAWCAVFLVLGTGVLYVILTAAHDAAPFLDAVTTCLSLVAQWLLNTRRIETWYFWIAADCIFIPLYLSQGLILTAAVYVLFLGLCVAGLRAWTRELAPADDALRADSAVR</sequence>
<dbReference type="RefSeq" id="WP_368573326.1">
    <property type="nucleotide sequence ID" value="NZ_JBDLOU010000032.1"/>
</dbReference>
<evidence type="ECO:0000256" key="8">
    <source>
        <dbReference type="SAM" id="Phobius"/>
    </source>
</evidence>
<evidence type="ECO:0000256" key="7">
    <source>
        <dbReference type="ARBA" id="ARBA00023136"/>
    </source>
</evidence>
<dbReference type="PANTHER" id="PTHR36122:SF2">
    <property type="entry name" value="NICOTINAMIDE RIBOSIDE TRANSPORTER PNUC"/>
    <property type="match status" value="1"/>
</dbReference>
<comment type="caution">
    <text evidence="9">The sequence shown here is derived from an EMBL/GenBank/DDBJ whole genome shotgun (WGS) entry which is preliminary data.</text>
</comment>
<keyword evidence="7 8" id="KW-0472">Membrane</keyword>
<protein>
    <submittedName>
        <fullName evidence="9">Nicotinamide riboside transporter PnuC</fullName>
    </submittedName>
</protein>
<evidence type="ECO:0000256" key="3">
    <source>
        <dbReference type="ARBA" id="ARBA00022448"/>
    </source>
</evidence>
<dbReference type="Proteomes" id="UP001558474">
    <property type="component" value="Unassembled WGS sequence"/>
</dbReference>
<keyword evidence="4" id="KW-1003">Cell membrane</keyword>
<evidence type="ECO:0000256" key="6">
    <source>
        <dbReference type="ARBA" id="ARBA00022989"/>
    </source>
</evidence>
<dbReference type="InterPro" id="IPR006419">
    <property type="entry name" value="NMN_transpt_PnuC"/>
</dbReference>
<comment type="similarity">
    <text evidence="2">Belongs to the nicotinamide ribonucleoside (NR) uptake permease (TC 4.B.1) family.</text>
</comment>
<gene>
    <name evidence="9" type="primary">pnuC</name>
    <name evidence="9" type="ORF">ABFW12_16345</name>
</gene>
<feature type="transmembrane region" description="Helical" evidence="8">
    <location>
        <begin position="70"/>
        <end position="90"/>
    </location>
</feature>
<organism evidence="9 10">
    <name type="scientific">Mycolicibacterium porcinum</name>
    <dbReference type="NCBI Taxonomy" id="39693"/>
    <lineage>
        <taxon>Bacteria</taxon>
        <taxon>Bacillati</taxon>
        <taxon>Actinomycetota</taxon>
        <taxon>Actinomycetes</taxon>
        <taxon>Mycobacteriales</taxon>
        <taxon>Mycobacteriaceae</taxon>
        <taxon>Mycolicibacterium</taxon>
    </lineage>
</organism>
<accession>A0ABV3VF10</accession>
<dbReference type="Pfam" id="PF04973">
    <property type="entry name" value="NMN_transporter"/>
    <property type="match status" value="1"/>
</dbReference>
<dbReference type="PANTHER" id="PTHR36122">
    <property type="entry name" value="NICOTINAMIDE RIBOSIDE TRANSPORTER PNUC"/>
    <property type="match status" value="1"/>
</dbReference>
<feature type="transmembrane region" description="Helical" evidence="8">
    <location>
        <begin position="47"/>
        <end position="64"/>
    </location>
</feature>
<keyword evidence="6 8" id="KW-1133">Transmembrane helix</keyword>
<comment type="subcellular location">
    <subcellularLocation>
        <location evidence="1">Cell membrane</location>
        <topology evidence="1">Multi-pass membrane protein</topology>
    </subcellularLocation>
</comment>
<evidence type="ECO:0000256" key="2">
    <source>
        <dbReference type="ARBA" id="ARBA00006669"/>
    </source>
</evidence>